<dbReference type="Pfam" id="PF06985">
    <property type="entry name" value="HET"/>
    <property type="match status" value="1"/>
</dbReference>
<organism evidence="2 3">
    <name type="scientific">Apiospora marii</name>
    <dbReference type="NCBI Taxonomy" id="335849"/>
    <lineage>
        <taxon>Eukaryota</taxon>
        <taxon>Fungi</taxon>
        <taxon>Dikarya</taxon>
        <taxon>Ascomycota</taxon>
        <taxon>Pezizomycotina</taxon>
        <taxon>Sordariomycetes</taxon>
        <taxon>Xylariomycetidae</taxon>
        <taxon>Amphisphaeriales</taxon>
        <taxon>Apiosporaceae</taxon>
        <taxon>Apiospora</taxon>
    </lineage>
</organism>
<protein>
    <recommendedName>
        <fullName evidence="1">Heterokaryon incompatibility domain-containing protein</fullName>
    </recommendedName>
</protein>
<evidence type="ECO:0000259" key="1">
    <source>
        <dbReference type="Pfam" id="PF06985"/>
    </source>
</evidence>
<dbReference type="InterPro" id="IPR010730">
    <property type="entry name" value="HET"/>
</dbReference>
<dbReference type="Proteomes" id="UP001396898">
    <property type="component" value="Unassembled WGS sequence"/>
</dbReference>
<dbReference type="PANTHER" id="PTHR24148:SF80">
    <property type="entry name" value="HETEROKARYON INCOMPATIBILITY DOMAIN-CONTAINING PROTEIN"/>
    <property type="match status" value="1"/>
</dbReference>
<comment type="caution">
    <text evidence="2">The sequence shown here is derived from an EMBL/GenBank/DDBJ whole genome shotgun (WGS) entry which is preliminary data.</text>
</comment>
<feature type="domain" description="Heterokaryon incompatibility" evidence="1">
    <location>
        <begin position="120"/>
        <end position="255"/>
    </location>
</feature>
<dbReference type="Pfam" id="PF26639">
    <property type="entry name" value="Het-6_barrel"/>
    <property type="match status" value="1"/>
</dbReference>
<evidence type="ECO:0000313" key="3">
    <source>
        <dbReference type="Proteomes" id="UP001396898"/>
    </source>
</evidence>
<accession>A0ABR1S3M6</accession>
<proteinExistence type="predicted"/>
<reference evidence="2 3" key="1">
    <citation type="submission" date="2023-01" db="EMBL/GenBank/DDBJ databases">
        <title>Analysis of 21 Apiospora genomes using comparative genomics revels a genus with tremendous synthesis potential of carbohydrate active enzymes and secondary metabolites.</title>
        <authorList>
            <person name="Sorensen T."/>
        </authorList>
    </citation>
    <scope>NUCLEOTIDE SEQUENCE [LARGE SCALE GENOMIC DNA]</scope>
    <source>
        <strain evidence="2 3">CBS 20057</strain>
    </source>
</reference>
<dbReference type="InterPro" id="IPR052895">
    <property type="entry name" value="HetReg/Transcr_Mod"/>
</dbReference>
<dbReference type="PANTHER" id="PTHR24148">
    <property type="entry name" value="ANKYRIN REPEAT DOMAIN-CONTAINING PROTEIN 39 HOMOLOG-RELATED"/>
    <property type="match status" value="1"/>
</dbReference>
<name>A0ABR1S3M6_9PEZI</name>
<sequence length="659" mass="74098">MYSPLGKNGIRLLFIKPAVHDEQIECALTTVDDIDDAPDFEAISYLWGQDLSPSPILCNGAEKTVTRNLEEALRGLRPPPNWDSVPTWPPSHPLHSGRHVWRGIARNRYEQQENTTSLQTSVWIDALCINQDDPKERAQQVKMMGQIYRRASTVKIWLGNEAHRPKGPIPIPTATPLAHHHLSQYGDMPVVLSFLAQALRNPQDEENSLLGLRPTEDRHYRNHVHGLLHPFSSEWDILRDFFANPYFQRVWIVQEVVVARRAVAILGDWHLDWAALGQAASWFARNGGGNKDMVPVGEAAALWDAHNMDGKRMPLLDLLKDFRLRKAGQDVDRLYATLGIAEETADLGLDLDIGGGRGRLHSLLEPDYEKPLMDVYRDATRYLMVTHGSLRVLCHVDNGQTKTPNWPSWVPDWRQAKTSSEIWDAEGLEGLAADGHGSVSFGAASHENRLSLRGRNVDRIRTYSVKLESYGIGHVTYMQERDFVQAAWKMTRRNAQEQGEEEPRKPTDMLVTFVKTLTAGVVRGRADDATQADATPKASMADALSWLSKHFDDEDLTTNDQPAWAKKGDAGRFHEAFVRVCTDRRFCVTNEGRIGIGPEGMAEGDRVVVFFGSRVPFLVREVGPRYRLVGECYVAGLMEGQAMTDGEDLDEVSTEFEIE</sequence>
<evidence type="ECO:0000313" key="2">
    <source>
        <dbReference type="EMBL" id="KAK8026440.1"/>
    </source>
</evidence>
<gene>
    <name evidence="2" type="ORF">PG991_003496</name>
</gene>
<keyword evidence="3" id="KW-1185">Reference proteome</keyword>
<dbReference type="EMBL" id="JAQQWI010000007">
    <property type="protein sequence ID" value="KAK8026440.1"/>
    <property type="molecule type" value="Genomic_DNA"/>
</dbReference>